<dbReference type="NCBIfam" id="TIGR02452">
    <property type="entry name" value="TIGR02452 family protein"/>
    <property type="match status" value="1"/>
</dbReference>
<dbReference type="OrthoDB" id="9985428at2759"/>
<dbReference type="Proteomes" id="UP000006671">
    <property type="component" value="Unassembled WGS sequence"/>
</dbReference>
<evidence type="ECO:0000313" key="4">
    <source>
        <dbReference type="Proteomes" id="UP000006671"/>
    </source>
</evidence>
<gene>
    <name evidence="3" type="ORF">NAEGRDRAFT_73196</name>
</gene>
<dbReference type="KEGG" id="ngr:NAEGRDRAFT_73196"/>
<evidence type="ECO:0000313" key="3">
    <source>
        <dbReference type="EMBL" id="EFC38990.1"/>
    </source>
</evidence>
<accession>D2VVZ7</accession>
<feature type="region of interest" description="Disordered" evidence="1">
    <location>
        <begin position="1"/>
        <end position="30"/>
    </location>
</feature>
<keyword evidence="4" id="KW-1185">Reference proteome</keyword>
<feature type="domain" description="Microbial-type PARG catalytic" evidence="2">
    <location>
        <begin position="84"/>
        <end position="254"/>
    </location>
</feature>
<reference evidence="3 4" key="1">
    <citation type="journal article" date="2010" name="Cell">
        <title>The genome of Naegleria gruberi illuminates early eukaryotic versatility.</title>
        <authorList>
            <person name="Fritz-Laylin L.K."/>
            <person name="Prochnik S.E."/>
            <person name="Ginger M.L."/>
            <person name="Dacks J.B."/>
            <person name="Carpenter M.L."/>
            <person name="Field M.C."/>
            <person name="Kuo A."/>
            <person name="Paredez A."/>
            <person name="Chapman J."/>
            <person name="Pham J."/>
            <person name="Shu S."/>
            <person name="Neupane R."/>
            <person name="Cipriano M."/>
            <person name="Mancuso J."/>
            <person name="Tu H."/>
            <person name="Salamov A."/>
            <person name="Lindquist E."/>
            <person name="Shapiro H."/>
            <person name="Lucas S."/>
            <person name="Grigoriev I.V."/>
            <person name="Cande W.Z."/>
            <person name="Fulton C."/>
            <person name="Rokhsar D.S."/>
            <person name="Dawson S.C."/>
        </authorList>
    </citation>
    <scope>NUCLEOTIDE SEQUENCE [LARGE SCALE GENOMIC DNA]</scope>
    <source>
        <strain evidence="3 4">NEG-M</strain>
    </source>
</reference>
<dbReference type="STRING" id="5762.D2VVZ7"/>
<dbReference type="Gene3D" id="3.40.220.10">
    <property type="entry name" value="Leucine Aminopeptidase, subunit E, domain 1"/>
    <property type="match status" value="1"/>
</dbReference>
<dbReference type="EMBL" id="GG738903">
    <property type="protein sequence ID" value="EFC38990.1"/>
    <property type="molecule type" value="Genomic_DNA"/>
</dbReference>
<feature type="compositionally biased region" description="Polar residues" evidence="1">
    <location>
        <begin position="16"/>
        <end position="30"/>
    </location>
</feature>
<dbReference type="AlphaFoldDB" id="D2VVZ7"/>
<protein>
    <submittedName>
        <fullName evidence="3">Predicted protein</fullName>
    </submittedName>
</protein>
<name>D2VVZ7_NAEGR</name>
<dbReference type="InParanoid" id="D2VVZ7"/>
<dbReference type="InterPro" id="IPR043472">
    <property type="entry name" value="Macro_dom-like"/>
</dbReference>
<dbReference type="RefSeq" id="XP_002671734.1">
    <property type="nucleotide sequence ID" value="XM_002671688.1"/>
</dbReference>
<evidence type="ECO:0000256" key="1">
    <source>
        <dbReference type="SAM" id="MobiDB-lite"/>
    </source>
</evidence>
<dbReference type="InterPro" id="IPR019261">
    <property type="entry name" value="PARG_cat_microbial"/>
</dbReference>
<dbReference type="GeneID" id="8850782"/>
<organism evidence="4">
    <name type="scientific">Naegleria gruberi</name>
    <name type="common">Amoeba</name>
    <dbReference type="NCBI Taxonomy" id="5762"/>
    <lineage>
        <taxon>Eukaryota</taxon>
        <taxon>Discoba</taxon>
        <taxon>Heterolobosea</taxon>
        <taxon>Tetramitia</taxon>
        <taxon>Eutetramitia</taxon>
        <taxon>Vahlkampfiidae</taxon>
        <taxon>Naegleria</taxon>
    </lineage>
</organism>
<dbReference type="VEuPathDB" id="AmoebaDB:NAEGRDRAFT_73196"/>
<dbReference type="PANTHER" id="PTHR35596">
    <property type="entry name" value="DUF2263 DOMAIN-CONTAINING PROTEIN"/>
    <property type="match status" value="1"/>
</dbReference>
<dbReference type="SUPFAM" id="SSF52949">
    <property type="entry name" value="Macro domain-like"/>
    <property type="match status" value="1"/>
</dbReference>
<evidence type="ECO:0000259" key="2">
    <source>
        <dbReference type="Pfam" id="PF10021"/>
    </source>
</evidence>
<proteinExistence type="predicted"/>
<dbReference type="Pfam" id="PF10021">
    <property type="entry name" value="PARG_cat_microb"/>
    <property type="match status" value="1"/>
</dbReference>
<dbReference type="PANTHER" id="PTHR35596:SF1">
    <property type="entry name" value="MICROBIAL-TYPE PARG CATALYTIC DOMAIN-CONTAINING PROTEIN"/>
    <property type="match status" value="1"/>
</dbReference>
<sequence length="394" mass="44966">MVKNKKPGKSSDDKSANNPKGNQQQSIDLSDPLDQSYNQIQENADKLLLQSPVFNSVVFRKWHQRYLNENNPDALKGMRIYVMKDTMLSLQRGFYYNSKKEKVSIRNLDKEIYEQQLAKNKLYQFNEIEKIVFNSTSTNQQFATTIEVIKEDCVETIFKLHKNGMNPVVLNMASKKRAGGGFETGQKSQEEALFRSTNYIYSLLDPNDIFKKFNPNCKKPSPDQQIVSVIGPDQFYPLSDYDIIYSPNVQLLRHGEGSAFEYLDQPLEISIIAASAFIRPNTFLDKKTNQLMMTSKFEEGTRQKIRGILYAALNNGHLSIVLSAFGCGAYKNPENHMAKLFYEVITQEFPNSFKSIVFAILEDGKDQSNYLAFKRVFEKCKVIQVSTASSSSSE</sequence>
<dbReference type="eggNOG" id="ENOG502S5V1">
    <property type="taxonomic scope" value="Eukaryota"/>
</dbReference>
<dbReference type="InterPro" id="IPR012664">
    <property type="entry name" value="CHP02452"/>
</dbReference>
<dbReference type="OMA" id="YSPNVQL"/>